<organism evidence="4 5">
    <name type="scientific">Actinopolymorpha singaporensis</name>
    <dbReference type="NCBI Taxonomy" id="117157"/>
    <lineage>
        <taxon>Bacteria</taxon>
        <taxon>Bacillati</taxon>
        <taxon>Actinomycetota</taxon>
        <taxon>Actinomycetes</taxon>
        <taxon>Propionibacteriales</taxon>
        <taxon>Actinopolymorphaceae</taxon>
        <taxon>Actinopolymorpha</taxon>
    </lineage>
</organism>
<feature type="domain" description="Glycosyltransferase 2-like" evidence="3">
    <location>
        <begin position="152"/>
        <end position="348"/>
    </location>
</feature>
<feature type="signal peptide" evidence="2">
    <location>
        <begin position="1"/>
        <end position="19"/>
    </location>
</feature>
<feature type="transmembrane region" description="Helical" evidence="1">
    <location>
        <begin position="25"/>
        <end position="45"/>
    </location>
</feature>
<keyword evidence="2" id="KW-0732">Signal</keyword>
<name>A0A1H1N1J5_9ACTN</name>
<evidence type="ECO:0000313" key="4">
    <source>
        <dbReference type="EMBL" id="SDR92738.1"/>
    </source>
</evidence>
<feature type="transmembrane region" description="Helical" evidence="1">
    <location>
        <begin position="303"/>
        <end position="321"/>
    </location>
</feature>
<dbReference type="Pfam" id="PF13632">
    <property type="entry name" value="Glyco_trans_2_3"/>
    <property type="match status" value="1"/>
</dbReference>
<evidence type="ECO:0000259" key="3">
    <source>
        <dbReference type="Pfam" id="PF13632"/>
    </source>
</evidence>
<reference evidence="4 5" key="1">
    <citation type="submission" date="2016-10" db="EMBL/GenBank/DDBJ databases">
        <authorList>
            <person name="de Groot N.N."/>
        </authorList>
    </citation>
    <scope>NUCLEOTIDE SEQUENCE [LARGE SCALE GENOMIC DNA]</scope>
    <source>
        <strain evidence="4 5">DSM 22024</strain>
    </source>
</reference>
<dbReference type="EMBL" id="LT629732">
    <property type="protein sequence ID" value="SDR92738.1"/>
    <property type="molecule type" value="Genomic_DNA"/>
</dbReference>
<gene>
    <name evidence="4" type="ORF">SAMN04489717_1057</name>
</gene>
<keyword evidence="5" id="KW-1185">Reference proteome</keyword>
<keyword evidence="1" id="KW-0472">Membrane</keyword>
<dbReference type="Proteomes" id="UP000198983">
    <property type="component" value="Chromosome I"/>
</dbReference>
<feature type="chain" id="PRO_5038353606" evidence="2">
    <location>
        <begin position="20"/>
        <end position="416"/>
    </location>
</feature>
<dbReference type="AlphaFoldDB" id="A0A1H1N1J5"/>
<keyword evidence="1" id="KW-1133">Transmembrane helix</keyword>
<dbReference type="InterPro" id="IPR029044">
    <property type="entry name" value="Nucleotide-diphossugar_trans"/>
</dbReference>
<dbReference type="OrthoDB" id="7431422at2"/>
<proteinExistence type="predicted"/>
<protein>
    <submittedName>
        <fullName evidence="4">Glycosyl transferase family group 2</fullName>
    </submittedName>
</protein>
<accession>A0A1H1N1J5</accession>
<dbReference type="SUPFAM" id="SSF53448">
    <property type="entry name" value="Nucleotide-diphospho-sugar transferases"/>
    <property type="match status" value="1"/>
</dbReference>
<evidence type="ECO:0000256" key="2">
    <source>
        <dbReference type="SAM" id="SignalP"/>
    </source>
</evidence>
<feature type="transmembrane region" description="Helical" evidence="1">
    <location>
        <begin position="357"/>
        <end position="381"/>
    </location>
</feature>
<keyword evidence="1" id="KW-0812">Transmembrane</keyword>
<dbReference type="InterPro" id="IPR001173">
    <property type="entry name" value="Glyco_trans_2-like"/>
</dbReference>
<dbReference type="GO" id="GO:0016740">
    <property type="term" value="F:transferase activity"/>
    <property type="evidence" value="ECO:0007669"/>
    <property type="project" value="UniProtKB-KW"/>
</dbReference>
<evidence type="ECO:0000256" key="1">
    <source>
        <dbReference type="SAM" id="Phobius"/>
    </source>
</evidence>
<feature type="transmembrane region" description="Helical" evidence="1">
    <location>
        <begin position="328"/>
        <end position="351"/>
    </location>
</feature>
<keyword evidence="4" id="KW-0808">Transferase</keyword>
<dbReference type="STRING" id="117157.SAMN04489717_1057"/>
<sequence>MTTSLAALSAATLTAAPTAAPTALVFLAVVAVPVLAVAVDALASLRARGRVYAFAGTRVNSDFEVLVPIWGSIRYLENADHLAAHGNRVVLCTPAGESDDFYTDLYALAREHGFRVFVASFTAPRTGGRRATSGTVRDRLIRDALNLVRARYVVPLDADTTTARPLEVLVGELERQGADLASVRLVPLNSDTLLARLQHYEYRLAMQFRFLASWLVSGACHVARTEVLTDVMSRHSLFFQGNDVEVGLIARALGYRVAHIPFEVPTTVPGSLRGWLRQRLAWAGGEFRLFVVNARFVTRHPWFWVYGGVVTIALAPFRWLALDDAAAGVALVSSLTVALVLYVVLVAYLHWDHRGPALFLVPFYMTFVSLVMPLLGGLWYVRMAWQDRNLGVIRPHLVRVEPRAAEPEAGRVGQYV</sequence>
<evidence type="ECO:0000313" key="5">
    <source>
        <dbReference type="Proteomes" id="UP000198983"/>
    </source>
</evidence>
<dbReference type="RefSeq" id="WP_092651054.1">
    <property type="nucleotide sequence ID" value="NZ_LT629732.1"/>
</dbReference>